<protein>
    <submittedName>
        <fullName evidence="5">LacI family DNA-binding transcriptional regulator</fullName>
    </submittedName>
</protein>
<keyword evidence="1" id="KW-0805">Transcription regulation</keyword>
<evidence type="ECO:0000256" key="2">
    <source>
        <dbReference type="ARBA" id="ARBA00023125"/>
    </source>
</evidence>
<feature type="domain" description="HTH lacI-type" evidence="4">
    <location>
        <begin position="1"/>
        <end position="42"/>
    </location>
</feature>
<comment type="caution">
    <text evidence="5">The sequence shown here is derived from an EMBL/GenBank/DDBJ whole genome shotgun (WGS) entry which is preliminary data.</text>
</comment>
<dbReference type="PANTHER" id="PTHR30146:SF153">
    <property type="entry name" value="LACTOSE OPERON REPRESSOR"/>
    <property type="match status" value="1"/>
</dbReference>
<accession>A0A941EDX5</accession>
<name>A0A941EDX5_9ACTN</name>
<dbReference type="GO" id="GO:0000976">
    <property type="term" value="F:transcription cis-regulatory region binding"/>
    <property type="evidence" value="ECO:0007669"/>
    <property type="project" value="TreeGrafter"/>
</dbReference>
<dbReference type="PROSITE" id="PS50932">
    <property type="entry name" value="HTH_LACI_2"/>
    <property type="match status" value="1"/>
</dbReference>
<dbReference type="SUPFAM" id="SSF53822">
    <property type="entry name" value="Periplasmic binding protein-like I"/>
    <property type="match status" value="1"/>
</dbReference>
<dbReference type="InterPro" id="IPR046335">
    <property type="entry name" value="LacI/GalR-like_sensor"/>
</dbReference>
<keyword evidence="6" id="KW-1185">Reference proteome</keyword>
<dbReference type="Pfam" id="PF13377">
    <property type="entry name" value="Peripla_BP_3"/>
    <property type="match status" value="1"/>
</dbReference>
<organism evidence="5 6">
    <name type="scientific">Actinospica acidithermotolerans</name>
    <dbReference type="NCBI Taxonomy" id="2828514"/>
    <lineage>
        <taxon>Bacteria</taxon>
        <taxon>Bacillati</taxon>
        <taxon>Actinomycetota</taxon>
        <taxon>Actinomycetes</taxon>
        <taxon>Catenulisporales</taxon>
        <taxon>Actinospicaceae</taxon>
        <taxon>Actinospica</taxon>
    </lineage>
</organism>
<evidence type="ECO:0000256" key="1">
    <source>
        <dbReference type="ARBA" id="ARBA00023015"/>
    </source>
</evidence>
<dbReference type="SMART" id="SM00354">
    <property type="entry name" value="HTH_LACI"/>
    <property type="match status" value="1"/>
</dbReference>
<dbReference type="GO" id="GO:0003700">
    <property type="term" value="F:DNA-binding transcription factor activity"/>
    <property type="evidence" value="ECO:0007669"/>
    <property type="project" value="TreeGrafter"/>
</dbReference>
<dbReference type="Proteomes" id="UP000676325">
    <property type="component" value="Unassembled WGS sequence"/>
</dbReference>
<evidence type="ECO:0000313" key="6">
    <source>
        <dbReference type="Proteomes" id="UP000676325"/>
    </source>
</evidence>
<reference evidence="5" key="1">
    <citation type="submission" date="2021-04" db="EMBL/GenBank/DDBJ databases">
        <title>Genome based classification of Actinospica acidithermotolerans sp. nov., an actinobacterium isolated from an Indonesian hot spring.</title>
        <authorList>
            <person name="Kusuma A.B."/>
            <person name="Putra K.E."/>
            <person name="Nafisah S."/>
            <person name="Loh J."/>
            <person name="Nouioui I."/>
            <person name="Goodfellow M."/>
        </authorList>
    </citation>
    <scope>NUCLEOTIDE SEQUENCE</scope>
    <source>
        <strain evidence="5">MGRD01-02</strain>
    </source>
</reference>
<dbReference type="InterPro" id="IPR010982">
    <property type="entry name" value="Lambda_DNA-bd_dom_sf"/>
</dbReference>
<dbReference type="SUPFAM" id="SSF47413">
    <property type="entry name" value="lambda repressor-like DNA-binding domains"/>
    <property type="match status" value="1"/>
</dbReference>
<evidence type="ECO:0000259" key="4">
    <source>
        <dbReference type="PROSITE" id="PS50932"/>
    </source>
</evidence>
<dbReference type="PANTHER" id="PTHR30146">
    <property type="entry name" value="LACI-RELATED TRANSCRIPTIONAL REPRESSOR"/>
    <property type="match status" value="1"/>
</dbReference>
<dbReference type="Gene3D" id="1.10.260.40">
    <property type="entry name" value="lambda repressor-like DNA-binding domains"/>
    <property type="match status" value="1"/>
</dbReference>
<evidence type="ECO:0000313" key="5">
    <source>
        <dbReference type="EMBL" id="MBR7828863.1"/>
    </source>
</evidence>
<gene>
    <name evidence="5" type="ORF">KDK95_21315</name>
</gene>
<dbReference type="CDD" id="cd06267">
    <property type="entry name" value="PBP1_LacI_sugar_binding-like"/>
    <property type="match status" value="1"/>
</dbReference>
<proteinExistence type="predicted"/>
<evidence type="ECO:0000256" key="3">
    <source>
        <dbReference type="ARBA" id="ARBA00023163"/>
    </source>
</evidence>
<dbReference type="Gene3D" id="3.40.50.2300">
    <property type="match status" value="2"/>
</dbReference>
<dbReference type="CDD" id="cd01392">
    <property type="entry name" value="HTH_LacI"/>
    <property type="match status" value="1"/>
</dbReference>
<keyword evidence="2 5" id="KW-0238">DNA-binding</keyword>
<dbReference type="Pfam" id="PF00356">
    <property type="entry name" value="LacI"/>
    <property type="match status" value="1"/>
</dbReference>
<sequence length="329" mass="35085">MATVSRVMTGSQPVSADRRARVLRAVDDLDYVVNSHARSLSGTAIEMVAIVLEDITGPSFAAVARGVEQEAAARGRLSLICATHGDPEQELRMVDLMHRQHAAAVILVGAAQDSEYYRVRTARYARSLDSVGSRLVLCGRPPLEEGIPATVVEYDNENGAFAAVSHLLSAGHRKILALPGAEHYSTAEGRLAGYRRALEAHGVGFDPKLVIRGDYTRASGEQAARRLLAEHPEVTAVFAGSDEVALGLMDVAREAGTSLPDRLSIVGYDDVPAAGAVFPKLTTVHVPYEQMGRTAVRLALERFGAGAEDRVVLGTHLKVRASVAAPHAL</sequence>
<dbReference type="EMBL" id="JAGSOH010000068">
    <property type="protein sequence ID" value="MBR7828863.1"/>
    <property type="molecule type" value="Genomic_DNA"/>
</dbReference>
<dbReference type="InterPro" id="IPR028082">
    <property type="entry name" value="Peripla_BP_I"/>
</dbReference>
<dbReference type="InterPro" id="IPR000843">
    <property type="entry name" value="HTH_LacI"/>
</dbReference>
<dbReference type="AlphaFoldDB" id="A0A941EDX5"/>
<keyword evidence="3" id="KW-0804">Transcription</keyword>